<dbReference type="GO" id="GO:0000428">
    <property type="term" value="C:DNA-directed RNA polymerase complex"/>
    <property type="evidence" value="ECO:0007669"/>
    <property type="project" value="UniProtKB-KW"/>
</dbReference>
<evidence type="ECO:0000256" key="14">
    <source>
        <dbReference type="PIRSR" id="PIRSR002811-1"/>
    </source>
</evidence>
<dbReference type="PANTHER" id="PTHR30313">
    <property type="entry name" value="DNA PRIMASE"/>
    <property type="match status" value="1"/>
</dbReference>
<keyword evidence="4 12" id="KW-0548">Nucleotidyltransferase</keyword>
<keyword evidence="11 12" id="KW-0804">Transcription</keyword>
<dbReference type="InterPro" id="IPR006171">
    <property type="entry name" value="TOPRIM_dom"/>
</dbReference>
<evidence type="ECO:0000313" key="17">
    <source>
        <dbReference type="Proteomes" id="UP000178645"/>
    </source>
</evidence>
<dbReference type="Gene3D" id="3.40.1360.10">
    <property type="match status" value="1"/>
</dbReference>
<dbReference type="InterPro" id="IPR037068">
    <property type="entry name" value="DNA_primase_core_N_sf"/>
</dbReference>
<dbReference type="NCBIfam" id="TIGR01391">
    <property type="entry name" value="dnaG"/>
    <property type="match status" value="1"/>
</dbReference>
<dbReference type="GO" id="GO:0003677">
    <property type="term" value="F:DNA binding"/>
    <property type="evidence" value="ECO:0007669"/>
    <property type="project" value="UniProtKB-KW"/>
</dbReference>
<dbReference type="InterPro" id="IPR013264">
    <property type="entry name" value="DNAG_N"/>
</dbReference>
<evidence type="ECO:0000313" key="16">
    <source>
        <dbReference type="EMBL" id="OGJ01810.1"/>
    </source>
</evidence>
<dbReference type="Proteomes" id="UP000178645">
    <property type="component" value="Unassembled WGS sequence"/>
</dbReference>
<dbReference type="SMART" id="SM00493">
    <property type="entry name" value="TOPRIM"/>
    <property type="match status" value="1"/>
</dbReference>
<dbReference type="PROSITE" id="PS50880">
    <property type="entry name" value="TOPRIM"/>
    <property type="match status" value="1"/>
</dbReference>
<dbReference type="Gene3D" id="3.90.980.10">
    <property type="entry name" value="DNA primase, catalytic core, N-terminal domain"/>
    <property type="match status" value="1"/>
</dbReference>
<keyword evidence="3 12" id="KW-0808">Transferase</keyword>
<dbReference type="Gene3D" id="3.90.580.10">
    <property type="entry name" value="Zinc finger, CHC2-type domain"/>
    <property type="match status" value="1"/>
</dbReference>
<evidence type="ECO:0000256" key="7">
    <source>
        <dbReference type="ARBA" id="ARBA00022771"/>
    </source>
</evidence>
<feature type="domain" description="Toprim" evidence="15">
    <location>
        <begin position="248"/>
        <end position="338"/>
    </location>
</feature>
<comment type="cofactor">
    <cofactor evidence="12 13 14">
        <name>Zn(2+)</name>
        <dbReference type="ChEBI" id="CHEBI:29105"/>
    </cofactor>
    <text evidence="12 13 14">Binds 1 zinc ion per monomer.</text>
</comment>
<feature type="zinc finger region" description="CHC2-type" evidence="12 14">
    <location>
        <begin position="35"/>
        <end position="59"/>
    </location>
</feature>
<keyword evidence="9" id="KW-0460">Magnesium</keyword>
<dbReference type="EC" id="2.7.7.101" evidence="12"/>
<evidence type="ECO:0000256" key="8">
    <source>
        <dbReference type="ARBA" id="ARBA00022833"/>
    </source>
</evidence>
<comment type="similarity">
    <text evidence="12 13">Belongs to the DnaG primase family.</text>
</comment>
<dbReference type="SUPFAM" id="SSF56731">
    <property type="entry name" value="DNA primase core"/>
    <property type="match status" value="1"/>
</dbReference>
<evidence type="ECO:0000256" key="4">
    <source>
        <dbReference type="ARBA" id="ARBA00022695"/>
    </source>
</evidence>
<comment type="caution">
    <text evidence="16">The sequence shown here is derived from an EMBL/GenBank/DDBJ whole genome shotgun (WGS) entry which is preliminary data.</text>
</comment>
<protein>
    <recommendedName>
        <fullName evidence="12 13">DNA primase</fullName>
        <ecNumber evidence="12">2.7.7.101</ecNumber>
    </recommendedName>
</protein>
<keyword evidence="7 12" id="KW-0863">Zinc-finger</keyword>
<gene>
    <name evidence="12" type="primary">dnaG</name>
    <name evidence="16" type="ORF">A3G53_01775</name>
</gene>
<keyword evidence="2 12" id="KW-0639">Primosome</keyword>
<dbReference type="FunFam" id="3.90.980.10:FF:000001">
    <property type="entry name" value="DNA primase"/>
    <property type="match status" value="1"/>
</dbReference>
<dbReference type="InterPro" id="IPR030846">
    <property type="entry name" value="DnaG_bac"/>
</dbReference>
<dbReference type="FunFam" id="3.90.580.10:FF:000001">
    <property type="entry name" value="DNA primase"/>
    <property type="match status" value="1"/>
</dbReference>
<dbReference type="InterPro" id="IPR036977">
    <property type="entry name" value="DNA_primase_Znf_CHC2"/>
</dbReference>
<dbReference type="CDD" id="cd03364">
    <property type="entry name" value="TOPRIM_DnaG_primases"/>
    <property type="match status" value="1"/>
</dbReference>
<comment type="domain">
    <text evidence="12">Contains an N-terminal zinc-binding domain, a central core domain that contains the primase activity, and a C-terminal DnaB-binding domain.</text>
</comment>
<evidence type="ECO:0000256" key="11">
    <source>
        <dbReference type="ARBA" id="ARBA00023163"/>
    </source>
</evidence>
<dbReference type="GO" id="GO:0003899">
    <property type="term" value="F:DNA-directed RNA polymerase activity"/>
    <property type="evidence" value="ECO:0007669"/>
    <property type="project" value="UniProtKB-UniRule"/>
</dbReference>
<keyword evidence="5 12" id="KW-0235">DNA replication</keyword>
<dbReference type="HAMAP" id="MF_00974">
    <property type="entry name" value="DNA_primase_DnaG"/>
    <property type="match status" value="1"/>
</dbReference>
<comment type="function">
    <text evidence="12 13">RNA polymerase that catalyzes the synthesis of short RNA molecules used as primers for DNA polymerase during DNA replication.</text>
</comment>
<accession>A0A1F6Y5Z1</accession>
<dbReference type="InterPro" id="IPR006295">
    <property type="entry name" value="DNA_primase_DnaG"/>
</dbReference>
<keyword evidence="6 12" id="KW-0479">Metal-binding</keyword>
<dbReference type="PANTHER" id="PTHR30313:SF2">
    <property type="entry name" value="DNA PRIMASE"/>
    <property type="match status" value="1"/>
</dbReference>
<dbReference type="GO" id="GO:0005737">
    <property type="term" value="C:cytoplasm"/>
    <property type="evidence" value="ECO:0007669"/>
    <property type="project" value="TreeGrafter"/>
</dbReference>
<name>A0A1F6Y5Z1_9BACT</name>
<dbReference type="SUPFAM" id="SSF57783">
    <property type="entry name" value="Zinc beta-ribbon"/>
    <property type="match status" value="1"/>
</dbReference>
<dbReference type="PIRSF" id="PIRSF002811">
    <property type="entry name" value="DnaG"/>
    <property type="match status" value="1"/>
</dbReference>
<dbReference type="GO" id="GO:0008270">
    <property type="term" value="F:zinc ion binding"/>
    <property type="evidence" value="ECO:0007669"/>
    <property type="project" value="UniProtKB-UniRule"/>
</dbReference>
<reference evidence="16 17" key="1">
    <citation type="journal article" date="2016" name="Nat. Commun.">
        <title>Thousands of microbial genomes shed light on interconnected biogeochemical processes in an aquifer system.</title>
        <authorList>
            <person name="Anantharaman K."/>
            <person name="Brown C.T."/>
            <person name="Hug L.A."/>
            <person name="Sharon I."/>
            <person name="Castelle C.J."/>
            <person name="Probst A.J."/>
            <person name="Thomas B.C."/>
            <person name="Singh A."/>
            <person name="Wilkins M.J."/>
            <person name="Karaoz U."/>
            <person name="Brodie E.L."/>
            <person name="Williams K.H."/>
            <person name="Hubbard S.S."/>
            <person name="Banfield J.F."/>
        </authorList>
    </citation>
    <scope>NUCLEOTIDE SEQUENCE [LARGE SCALE GENOMIC DNA]</scope>
</reference>
<evidence type="ECO:0000256" key="9">
    <source>
        <dbReference type="ARBA" id="ARBA00022842"/>
    </source>
</evidence>
<dbReference type="Pfam" id="PF13155">
    <property type="entry name" value="Toprim_2"/>
    <property type="match status" value="1"/>
</dbReference>
<evidence type="ECO:0000256" key="10">
    <source>
        <dbReference type="ARBA" id="ARBA00023125"/>
    </source>
</evidence>
<keyword evidence="10 12" id="KW-0238">DNA-binding</keyword>
<evidence type="ECO:0000256" key="5">
    <source>
        <dbReference type="ARBA" id="ARBA00022705"/>
    </source>
</evidence>
<dbReference type="InterPro" id="IPR034151">
    <property type="entry name" value="TOPRIM_DnaG_bac"/>
</dbReference>
<keyword evidence="8 12" id="KW-0862">Zinc</keyword>
<evidence type="ECO:0000259" key="15">
    <source>
        <dbReference type="PROSITE" id="PS50880"/>
    </source>
</evidence>
<evidence type="ECO:0000256" key="6">
    <source>
        <dbReference type="ARBA" id="ARBA00022723"/>
    </source>
</evidence>
<dbReference type="InterPro" id="IPR050219">
    <property type="entry name" value="DnaG_primase"/>
</dbReference>
<evidence type="ECO:0000256" key="12">
    <source>
        <dbReference type="HAMAP-Rule" id="MF_00974"/>
    </source>
</evidence>
<dbReference type="GO" id="GO:1990077">
    <property type="term" value="C:primosome complex"/>
    <property type="evidence" value="ECO:0007669"/>
    <property type="project" value="UniProtKB-KW"/>
</dbReference>
<dbReference type="AlphaFoldDB" id="A0A1F6Y5Z1"/>
<evidence type="ECO:0000256" key="1">
    <source>
        <dbReference type="ARBA" id="ARBA00022478"/>
    </source>
</evidence>
<dbReference type="SMART" id="SM00400">
    <property type="entry name" value="ZnF_CHCC"/>
    <property type="match status" value="1"/>
</dbReference>
<dbReference type="InterPro" id="IPR002694">
    <property type="entry name" value="Znf_CHC2"/>
</dbReference>
<sequence length="567" mass="63983">MNSPVDKIKERLTIEDVVSSYIKLERSGVNLKARCPFHNEKTPSFFVSPSRESYYCFGCGASGDIFTFVEEFEGLDFKGALKMLANRAGVSLPAYTYDKKKEDEKERLYQAHEVATDFFVGNLGKEVLVYLKSRGLKEETIKDFKIGFAKDDWRELYNYLKQKGFSDIEIEKAGLAIKSEKGFYDRFRGRIMFPISDSSGRVIAFSGRIFKDDGKSGKYINSPETPIFKKSAVLYGLDRAKESIRKNNFSILVEGQMDLILSHQAGYRNTVATSGTALSDSTETKDNVVSNLGLIRRLSENIVLAFDGDEAGLNASRRAGKIALALGMDVKVVSIPEGVDPADLIAKQGILKWKETIKSSKHIIEFLLESVIQTSGKDSRKLGREIKDKILPFVHALESAIEKSHFLRKISTLSGIPESALGEDLKKVPARTTNAVQSGGEKDLKKEVQKFRKDYIERKLAGIAFWRKDKELEKTLGEVIEKYKDSKGDLIFEAEVFYEGGKNLEKDVAEMLLNLKEEYLKEELAQSMRELYLTEEGKQTAKTPEILKKIKEINEAIQNIKNNRLQK</sequence>
<dbReference type="EMBL" id="MFVU01000017">
    <property type="protein sequence ID" value="OGJ01810.1"/>
    <property type="molecule type" value="Genomic_DNA"/>
</dbReference>
<dbReference type="Pfam" id="PF01807">
    <property type="entry name" value="Zn_ribbon_DnaG"/>
    <property type="match status" value="1"/>
</dbReference>
<dbReference type="Pfam" id="PF08275">
    <property type="entry name" value="DNAG_N"/>
    <property type="match status" value="1"/>
</dbReference>
<proteinExistence type="inferred from homology"/>
<comment type="catalytic activity">
    <reaction evidence="12">
        <text>ssDNA + n NTP = ssDNA/pppN(pN)n-1 hybrid + (n-1) diphosphate.</text>
        <dbReference type="EC" id="2.7.7.101"/>
    </reaction>
</comment>
<keyword evidence="1 12" id="KW-0240">DNA-directed RNA polymerase</keyword>
<comment type="subunit">
    <text evidence="12">Monomer. Interacts with DnaB.</text>
</comment>
<organism evidence="16 17">
    <name type="scientific">Candidatus Nomurabacteria bacterium RIFCSPLOWO2_12_FULL_44_11</name>
    <dbReference type="NCBI Taxonomy" id="1801796"/>
    <lineage>
        <taxon>Bacteria</taxon>
        <taxon>Candidatus Nomuraibacteriota</taxon>
    </lineage>
</organism>
<evidence type="ECO:0000256" key="13">
    <source>
        <dbReference type="PIRNR" id="PIRNR002811"/>
    </source>
</evidence>
<dbReference type="GO" id="GO:0006269">
    <property type="term" value="P:DNA replication, synthesis of primer"/>
    <property type="evidence" value="ECO:0007669"/>
    <property type="project" value="UniProtKB-UniRule"/>
</dbReference>
<evidence type="ECO:0000256" key="3">
    <source>
        <dbReference type="ARBA" id="ARBA00022679"/>
    </source>
</evidence>
<evidence type="ECO:0000256" key="2">
    <source>
        <dbReference type="ARBA" id="ARBA00022515"/>
    </source>
</evidence>